<gene>
    <name evidence="21" type="ORF">MNOR_LOCUS1808</name>
</gene>
<evidence type="ECO:0000256" key="2">
    <source>
        <dbReference type="ARBA" id="ARBA00022525"/>
    </source>
</evidence>
<keyword evidence="5" id="KW-0732">Signal</keyword>
<keyword evidence="6" id="KW-0677">Repeat</keyword>
<dbReference type="SUPFAM" id="SSF57424">
    <property type="entry name" value="LDL receptor-like module"/>
    <property type="match status" value="3"/>
</dbReference>
<dbReference type="SUPFAM" id="SSF57414">
    <property type="entry name" value="Hairpin loop containing domain-like"/>
    <property type="match status" value="1"/>
</dbReference>
<dbReference type="InterPro" id="IPR036772">
    <property type="entry name" value="SRCR-like_dom_sf"/>
</dbReference>
<evidence type="ECO:0000259" key="19">
    <source>
        <dbReference type="PROSITE" id="PS50287"/>
    </source>
</evidence>
<dbReference type="Pfam" id="PF00024">
    <property type="entry name" value="PAN_1"/>
    <property type="match status" value="1"/>
</dbReference>
<feature type="domain" description="Apple" evidence="20">
    <location>
        <begin position="462"/>
        <end position="546"/>
    </location>
</feature>
<feature type="domain" description="SRCR" evidence="19">
    <location>
        <begin position="587"/>
        <end position="694"/>
    </location>
</feature>
<feature type="domain" description="Kringle" evidence="17">
    <location>
        <begin position="282"/>
        <end position="362"/>
    </location>
</feature>
<dbReference type="PROSITE" id="PS00134">
    <property type="entry name" value="TRYPSIN_HIS"/>
    <property type="match status" value="1"/>
</dbReference>
<keyword evidence="10" id="KW-0675">Receptor</keyword>
<dbReference type="Pfam" id="PF00089">
    <property type="entry name" value="Trypsin"/>
    <property type="match status" value="1"/>
</dbReference>
<dbReference type="InterPro" id="IPR036055">
    <property type="entry name" value="LDL_receptor-like_sf"/>
</dbReference>
<dbReference type="InterPro" id="IPR003609">
    <property type="entry name" value="Pan_app"/>
</dbReference>
<dbReference type="PROSITE" id="PS00135">
    <property type="entry name" value="TRYPSIN_SER"/>
    <property type="match status" value="1"/>
</dbReference>
<evidence type="ECO:0000256" key="5">
    <source>
        <dbReference type="ARBA" id="ARBA00022729"/>
    </source>
</evidence>
<dbReference type="InterPro" id="IPR018114">
    <property type="entry name" value="TRYPSIN_HIS"/>
</dbReference>
<dbReference type="PROSITE" id="PS50070">
    <property type="entry name" value="KRINGLE_2"/>
    <property type="match status" value="1"/>
</dbReference>
<dbReference type="PROSITE" id="PS00021">
    <property type="entry name" value="KRINGLE_1"/>
    <property type="match status" value="1"/>
</dbReference>
<dbReference type="SUPFAM" id="SSF56487">
    <property type="entry name" value="SRCR-like"/>
    <property type="match status" value="3"/>
</dbReference>
<dbReference type="InterPro" id="IPR002172">
    <property type="entry name" value="LDrepeatLR_classA_rpt"/>
</dbReference>
<dbReference type="Gene3D" id="3.10.250.10">
    <property type="entry name" value="SRCR-like domain"/>
    <property type="match status" value="3"/>
</dbReference>
<dbReference type="EMBL" id="CAXKWB010000510">
    <property type="protein sequence ID" value="CAL4061058.1"/>
    <property type="molecule type" value="Genomic_DNA"/>
</dbReference>
<feature type="non-terminal residue" evidence="21">
    <location>
        <position position="1236"/>
    </location>
</feature>
<dbReference type="SMART" id="SM00202">
    <property type="entry name" value="SR"/>
    <property type="match status" value="3"/>
</dbReference>
<evidence type="ECO:0000256" key="3">
    <source>
        <dbReference type="ARBA" id="ARBA00022572"/>
    </source>
</evidence>
<evidence type="ECO:0000259" key="17">
    <source>
        <dbReference type="PROSITE" id="PS50070"/>
    </source>
</evidence>
<dbReference type="Gene3D" id="3.10.100.10">
    <property type="entry name" value="Mannose-Binding Protein A, subunit A"/>
    <property type="match status" value="1"/>
</dbReference>
<dbReference type="PROSITE" id="PS50041">
    <property type="entry name" value="C_TYPE_LECTIN_2"/>
    <property type="match status" value="1"/>
</dbReference>
<dbReference type="PANTHER" id="PTHR19331:SF487">
    <property type="entry name" value="SOLUBLE SCAVENGER RECEPTOR CYSTEINE-RICH DOMAIN-CONTAINING PROTEIN SSC5D"/>
    <property type="match status" value="1"/>
</dbReference>
<dbReference type="FunFam" id="3.10.250.10:FF:000001">
    <property type="entry name" value="Lysyl oxidase 4 isoform X1"/>
    <property type="match status" value="1"/>
</dbReference>
<dbReference type="PROSITE" id="PS50068">
    <property type="entry name" value="LDLRA_2"/>
    <property type="match status" value="3"/>
</dbReference>
<dbReference type="Pfam" id="PF00530">
    <property type="entry name" value="SRCR"/>
    <property type="match status" value="3"/>
</dbReference>
<keyword evidence="8 15" id="KW-0720">Serine protease</keyword>
<dbReference type="PROSITE" id="PS50948">
    <property type="entry name" value="PAN"/>
    <property type="match status" value="1"/>
</dbReference>
<feature type="disulfide bond" evidence="14">
    <location>
        <begin position="892"/>
        <end position="953"/>
    </location>
</feature>
<evidence type="ECO:0000256" key="15">
    <source>
        <dbReference type="RuleBase" id="RU363034"/>
    </source>
</evidence>
<keyword evidence="3 12" id="KW-0420">Kringle</keyword>
<dbReference type="InterPro" id="IPR038178">
    <property type="entry name" value="Kringle_sf"/>
</dbReference>
<dbReference type="CDD" id="cd00112">
    <property type="entry name" value="LDLa"/>
    <property type="match status" value="3"/>
</dbReference>
<evidence type="ECO:0000256" key="6">
    <source>
        <dbReference type="ARBA" id="ARBA00022737"/>
    </source>
</evidence>
<dbReference type="SMART" id="SM00192">
    <property type="entry name" value="LDLa"/>
    <property type="match status" value="3"/>
</dbReference>
<dbReference type="InterPro" id="IPR001254">
    <property type="entry name" value="Trypsin_dom"/>
</dbReference>
<dbReference type="FunFam" id="3.10.250.10:FF:000011">
    <property type="entry name" value="Scavenger receptor class A member 5"/>
    <property type="match status" value="1"/>
</dbReference>
<keyword evidence="22" id="KW-1185">Reference proteome</keyword>
<dbReference type="InterPro" id="IPR016186">
    <property type="entry name" value="C-type_lectin-like/link_sf"/>
</dbReference>
<comment type="caution">
    <text evidence="21">The sequence shown here is derived from an EMBL/GenBank/DDBJ whole genome shotgun (WGS) entry which is preliminary data.</text>
</comment>
<comment type="subcellular location">
    <subcellularLocation>
        <location evidence="1">Secreted</location>
    </subcellularLocation>
</comment>
<feature type="domain" description="C-type lectin" evidence="16">
    <location>
        <begin position="128"/>
        <end position="275"/>
    </location>
</feature>
<dbReference type="SUPFAM" id="SSF57440">
    <property type="entry name" value="Kringle-like"/>
    <property type="match status" value="1"/>
</dbReference>
<dbReference type="SMART" id="SM00034">
    <property type="entry name" value="CLECT"/>
    <property type="match status" value="1"/>
</dbReference>
<dbReference type="Gene3D" id="4.10.400.10">
    <property type="entry name" value="Low-density Lipoprotein Receptor"/>
    <property type="match status" value="2"/>
</dbReference>
<evidence type="ECO:0000256" key="13">
    <source>
        <dbReference type="PROSITE-ProRule" id="PRU00124"/>
    </source>
</evidence>
<dbReference type="Pfam" id="PF00059">
    <property type="entry name" value="Lectin_C"/>
    <property type="match status" value="1"/>
</dbReference>
<dbReference type="GO" id="GO:0005576">
    <property type="term" value="C:extracellular region"/>
    <property type="evidence" value="ECO:0007669"/>
    <property type="project" value="UniProtKB-SubCell"/>
</dbReference>
<evidence type="ECO:0000256" key="11">
    <source>
        <dbReference type="ARBA" id="ARBA00023180"/>
    </source>
</evidence>
<dbReference type="SUPFAM" id="SSF50494">
    <property type="entry name" value="Trypsin-like serine proteases"/>
    <property type="match status" value="1"/>
</dbReference>
<feature type="domain" description="SRCR" evidence="19">
    <location>
        <begin position="854"/>
        <end position="954"/>
    </location>
</feature>
<evidence type="ECO:0000259" key="18">
    <source>
        <dbReference type="PROSITE" id="PS50240"/>
    </source>
</evidence>
<feature type="disulfide bond" evidence="14">
    <location>
        <begin position="663"/>
        <end position="673"/>
    </location>
</feature>
<comment type="caution">
    <text evidence="14">Lacks conserved residue(s) required for the propagation of feature annotation.</text>
</comment>
<feature type="disulfide bond" evidence="13">
    <location>
        <begin position="552"/>
        <end position="570"/>
    </location>
</feature>
<dbReference type="InterPro" id="IPR033116">
    <property type="entry name" value="TRYPSIN_SER"/>
</dbReference>
<organism evidence="21 22">
    <name type="scientific">Meganyctiphanes norvegica</name>
    <name type="common">Northern krill</name>
    <name type="synonym">Thysanopoda norvegica</name>
    <dbReference type="NCBI Taxonomy" id="48144"/>
    <lineage>
        <taxon>Eukaryota</taxon>
        <taxon>Metazoa</taxon>
        <taxon>Ecdysozoa</taxon>
        <taxon>Arthropoda</taxon>
        <taxon>Crustacea</taxon>
        <taxon>Multicrustacea</taxon>
        <taxon>Malacostraca</taxon>
        <taxon>Eumalacostraca</taxon>
        <taxon>Eucarida</taxon>
        <taxon>Euphausiacea</taxon>
        <taxon>Euphausiidae</taxon>
        <taxon>Meganyctiphanes</taxon>
    </lineage>
</organism>
<dbReference type="Pfam" id="PF00057">
    <property type="entry name" value="Ldl_recept_a"/>
    <property type="match status" value="3"/>
</dbReference>
<dbReference type="InterPro" id="IPR000001">
    <property type="entry name" value="Kringle"/>
</dbReference>
<dbReference type="GO" id="GO:0004252">
    <property type="term" value="F:serine-type endopeptidase activity"/>
    <property type="evidence" value="ECO:0007669"/>
    <property type="project" value="InterPro"/>
</dbReference>
<dbReference type="SUPFAM" id="SSF56436">
    <property type="entry name" value="C-type lectin-like"/>
    <property type="match status" value="1"/>
</dbReference>
<evidence type="ECO:0000313" key="21">
    <source>
        <dbReference type="EMBL" id="CAL4061058.1"/>
    </source>
</evidence>
<keyword evidence="11" id="KW-0325">Glycoprotein</keyword>
<dbReference type="PRINTS" id="PR00018">
    <property type="entry name" value="KRINGLE"/>
</dbReference>
<feature type="disulfide bond" evidence="13">
    <location>
        <begin position="564"/>
        <end position="579"/>
    </location>
</feature>
<evidence type="ECO:0000259" key="16">
    <source>
        <dbReference type="PROSITE" id="PS50041"/>
    </source>
</evidence>
<dbReference type="InterPro" id="IPR013806">
    <property type="entry name" value="Kringle-like"/>
</dbReference>
<dbReference type="InterPro" id="IPR018056">
    <property type="entry name" value="Kringle_CS"/>
</dbReference>
<dbReference type="GO" id="GO:0016020">
    <property type="term" value="C:membrane"/>
    <property type="evidence" value="ECO:0007669"/>
    <property type="project" value="InterPro"/>
</dbReference>
<keyword evidence="7 15" id="KW-0378">Hydrolase</keyword>
<dbReference type="InterPro" id="IPR023415">
    <property type="entry name" value="LDLR_class-A_CS"/>
</dbReference>
<dbReference type="SMART" id="SM00130">
    <property type="entry name" value="KR"/>
    <property type="match status" value="1"/>
</dbReference>
<evidence type="ECO:0000259" key="20">
    <source>
        <dbReference type="PROSITE" id="PS50948"/>
    </source>
</evidence>
<dbReference type="PANTHER" id="PTHR19331">
    <property type="entry name" value="SCAVENGER RECEPTOR DOMAIN-CONTAINING"/>
    <property type="match status" value="1"/>
</dbReference>
<protein>
    <recommendedName>
        <fullName evidence="23">Neurotrypsin</fullName>
    </recommendedName>
</protein>
<dbReference type="PROSITE" id="PS00420">
    <property type="entry name" value="SRCR_1"/>
    <property type="match status" value="2"/>
</dbReference>
<proteinExistence type="predicted"/>
<sequence length="1236" mass="136533">MLIHYDARFGWTWFRWTEPVSRWRQAGAGSCVWLKLRFGWTCNTNTLININFPSPSVESSQGVVPAVTSTESLVNLGCPRAATDIKHCSKATCSSCNKNTQVVNIKCLRDSASRCPDTVSLGKSWERWDGSCYLVLDNYRANRDTARGMCKDKGGDLAIITSQEEHDFLSGLLTSITSTELEFYTDGAGLQIGALRLWVWETSKKNLQYNRWWPGWNSTSKFSPSPPIPGNGPGCLVLKQNFPLAEGISNSPSYDAEYFFFAPSECKQSRAFICQAPLRDVGCAVGSGATYSGTQSISWSGRPCLSWSDPRINSLYGRSTSSRQLELQLLGDHNYCRNPDNMSTPWCFVEPEVQDICDVPVCGTAHDGQGERVSGLLRPRDPPVSIGPSTVAVSIPFSVATVNKFTTPRTTTKITTIRPTTPAKLRCKSSEHSCRDGSKCISLKLVCDGVRQCSQGDDEQLCKRFVQEFSANQGQKLLLKGIIRVINRADIGVCAKTCIDTYNCKAFIFHQQTKKCSLSSNDIVMSGVISSIQETVYEHKFRRGSCTGRHTCHNQRCVSKTDLCNGRDDCGDNSDESSCRKQIKYETRLIGGKLPNEGNIQILVNGAWGHVCDDSFDFIQADLLCQDLGYSSAERYTRNNHFGDNSWFHRRSSVKYWFDGIRCNGRESSFFDCTTKSLGQHDCGPTEIAGVVCRSGESRCTASQFDCGTFREPQCIDRSKVCNGIPDCYDRSDERDDMCQDIGVTKLIPSSALLGSSVGTAYVKRDGRWGTVCDDNFDEAHAKVMCRSLGFESGWAVPYPNGYFGKGQGQIWVDEPVCRGFEKWVGDCPNINWGVTDCDHSEDVGLLCSDEMEIRLVGGPAANSGRVEVKLAGHWGTVCDDDFDDFDAQVVCRMLGYEGESIAHKKGHFGAGTGPVWLDSLDCTGEESNLKDCHKSQAGASDCSHSEDAGVTCYSYWRNEVDRSLQVALPGGCGQTPVDTTSSFLLTNLAKIVGGTTQRRFDAPWLVSLQLRENGRLRHNCGGVLLAEDYVLTAAHCFKLHGRSSYIIRIGEYNLNSRDSDQEDFLIEKIFVHDEFDTNVEFNNDIAILKVSRKNGRGIKFSRSVQPACLPEERASYETLRDCNIAGWGTTSENAAPIPQPLPRTADVRIYDMKTCIGPGRYGAYEVTSGMVCAGQLDGRVDTCTGDSGGPLTCKVGGQHILYGITSWGKGCGRRGQPGMYTRMTKFLRWIKSKIT</sequence>
<dbReference type="CDD" id="cd00037">
    <property type="entry name" value="CLECT"/>
    <property type="match status" value="1"/>
</dbReference>
<evidence type="ECO:0000256" key="14">
    <source>
        <dbReference type="PROSITE-ProRule" id="PRU00196"/>
    </source>
</evidence>
<keyword evidence="9 14" id="KW-1015">Disulfide bond</keyword>
<reference evidence="21 22" key="1">
    <citation type="submission" date="2024-05" db="EMBL/GenBank/DDBJ databases">
        <authorList>
            <person name="Wallberg A."/>
        </authorList>
    </citation>
    <scope>NUCLEOTIDE SEQUENCE [LARGE SCALE GENOMIC DNA]</scope>
</reference>
<evidence type="ECO:0000256" key="4">
    <source>
        <dbReference type="ARBA" id="ARBA00022670"/>
    </source>
</evidence>
<dbReference type="InterPro" id="IPR001304">
    <property type="entry name" value="C-type_lectin-like"/>
</dbReference>
<dbReference type="PRINTS" id="PR00258">
    <property type="entry name" value="SPERACTRCPTR"/>
</dbReference>
<dbReference type="CDD" id="cd00108">
    <property type="entry name" value="KR"/>
    <property type="match status" value="1"/>
</dbReference>
<evidence type="ECO:0000256" key="7">
    <source>
        <dbReference type="ARBA" id="ARBA00022801"/>
    </source>
</evidence>
<evidence type="ECO:0000256" key="8">
    <source>
        <dbReference type="ARBA" id="ARBA00022825"/>
    </source>
</evidence>
<dbReference type="FunFam" id="3.10.250.10:FF:000007">
    <property type="entry name" value="Soluble scavenger receptor cysteine-rich domain-containing protein SSC5D"/>
    <property type="match status" value="1"/>
</dbReference>
<dbReference type="Gene3D" id="2.40.20.10">
    <property type="entry name" value="Plasminogen Kringle 4"/>
    <property type="match status" value="1"/>
</dbReference>
<feature type="disulfide bond" evidence="13">
    <location>
        <begin position="447"/>
        <end position="462"/>
    </location>
</feature>
<evidence type="ECO:0000313" key="22">
    <source>
        <dbReference type="Proteomes" id="UP001497623"/>
    </source>
</evidence>
<feature type="domain" description="Peptidase S1" evidence="18">
    <location>
        <begin position="992"/>
        <end position="1236"/>
    </location>
</feature>
<dbReference type="CDD" id="cd00190">
    <property type="entry name" value="Tryp_SPc"/>
    <property type="match status" value="1"/>
</dbReference>
<dbReference type="PROSITE" id="PS50240">
    <property type="entry name" value="TRYPSIN_DOM"/>
    <property type="match status" value="1"/>
</dbReference>
<dbReference type="AlphaFoldDB" id="A0AAV2PLV7"/>
<feature type="domain" description="SRCR" evidence="19">
    <location>
        <begin position="745"/>
        <end position="849"/>
    </location>
</feature>
<evidence type="ECO:0000256" key="9">
    <source>
        <dbReference type="ARBA" id="ARBA00023157"/>
    </source>
</evidence>
<dbReference type="InterPro" id="IPR001190">
    <property type="entry name" value="SRCR"/>
</dbReference>
<dbReference type="PROSITE" id="PS01209">
    <property type="entry name" value="LDLRA_1"/>
    <property type="match status" value="3"/>
</dbReference>
<dbReference type="GO" id="GO:0006508">
    <property type="term" value="P:proteolysis"/>
    <property type="evidence" value="ECO:0007669"/>
    <property type="project" value="UniProtKB-KW"/>
</dbReference>
<dbReference type="Pfam" id="PF00051">
    <property type="entry name" value="Kringle"/>
    <property type="match status" value="1"/>
</dbReference>
<dbReference type="FunFam" id="2.40.10.10:FF:000003">
    <property type="entry name" value="Transmembrane serine protease 3"/>
    <property type="match status" value="1"/>
</dbReference>
<evidence type="ECO:0008006" key="23">
    <source>
        <dbReference type="Google" id="ProtNLM"/>
    </source>
</evidence>
<feature type="disulfide bond" evidence="14">
    <location>
        <begin position="879"/>
        <end position="943"/>
    </location>
</feature>
<dbReference type="InterPro" id="IPR043504">
    <property type="entry name" value="Peptidase_S1_PA_chymotrypsin"/>
</dbReference>
<dbReference type="Proteomes" id="UP001497623">
    <property type="component" value="Unassembled WGS sequence"/>
</dbReference>
<keyword evidence="2" id="KW-0964">Secreted</keyword>
<dbReference type="Gene3D" id="2.40.128.620">
    <property type="match status" value="1"/>
</dbReference>
<evidence type="ECO:0000256" key="1">
    <source>
        <dbReference type="ARBA" id="ARBA00004613"/>
    </source>
</evidence>
<keyword evidence="4 15" id="KW-0645">Protease</keyword>
<dbReference type="SMART" id="SM00020">
    <property type="entry name" value="Tryp_SPc"/>
    <property type="match status" value="1"/>
</dbReference>
<evidence type="ECO:0000256" key="12">
    <source>
        <dbReference type="PROSITE-ProRule" id="PRU00121"/>
    </source>
</evidence>
<name>A0AAV2PLV7_MEGNR</name>
<feature type="disulfide bond" evidence="14">
    <location>
        <begin position="923"/>
        <end position="933"/>
    </location>
</feature>
<dbReference type="InterPro" id="IPR009003">
    <property type="entry name" value="Peptidase_S1_PA"/>
</dbReference>
<dbReference type="InterPro" id="IPR016187">
    <property type="entry name" value="CTDL_fold"/>
</dbReference>
<dbReference type="PRINTS" id="PR00261">
    <property type="entry name" value="LDLRECEPTOR"/>
</dbReference>
<evidence type="ECO:0000256" key="10">
    <source>
        <dbReference type="ARBA" id="ARBA00023170"/>
    </source>
</evidence>
<dbReference type="Gene3D" id="2.40.10.10">
    <property type="entry name" value="Trypsin-like serine proteases"/>
    <property type="match status" value="1"/>
</dbReference>
<dbReference type="Gene3D" id="3.50.4.10">
    <property type="entry name" value="Hepatocyte Growth Factor"/>
    <property type="match status" value="1"/>
</dbReference>
<dbReference type="PROSITE" id="PS50287">
    <property type="entry name" value="SRCR_2"/>
    <property type="match status" value="3"/>
</dbReference>
<feature type="disulfide bond" evidence="14">
    <location>
        <begin position="818"/>
        <end position="828"/>
    </location>
</feature>
<accession>A0AAV2PLV7</accession>